<evidence type="ECO:0000313" key="12">
    <source>
        <dbReference type="Proteomes" id="UP000234328"/>
    </source>
</evidence>
<dbReference type="InterPro" id="IPR006034">
    <property type="entry name" value="Asparaginase/glutaminase-like"/>
</dbReference>
<evidence type="ECO:0000256" key="1">
    <source>
        <dbReference type="ARBA" id="ARBA00010518"/>
    </source>
</evidence>
<dbReference type="InterPro" id="IPR036152">
    <property type="entry name" value="Asp/glu_Ase-like_sf"/>
</dbReference>
<dbReference type="PROSITE" id="PS51732">
    <property type="entry name" value="ASN_GLN_ASE_3"/>
    <property type="match status" value="1"/>
</dbReference>
<keyword evidence="8" id="KW-0732">Signal</keyword>
<dbReference type="PRINTS" id="PR00139">
    <property type="entry name" value="ASNGLNASE"/>
</dbReference>
<dbReference type="InterPro" id="IPR027474">
    <property type="entry name" value="L-asparaginase_N"/>
</dbReference>
<keyword evidence="2" id="KW-0378">Hydrolase</keyword>
<dbReference type="Pfam" id="PF00710">
    <property type="entry name" value="Asparaginase"/>
    <property type="match status" value="1"/>
</dbReference>
<dbReference type="FunFam" id="3.40.50.1170:FF:000001">
    <property type="entry name" value="L-asparaginase 2"/>
    <property type="match status" value="1"/>
</dbReference>
<dbReference type="PIRSF" id="PIRSF001220">
    <property type="entry name" value="L-ASNase_gatD"/>
    <property type="match status" value="1"/>
</dbReference>
<dbReference type="PROSITE" id="PS00144">
    <property type="entry name" value="ASN_GLN_ASE_1"/>
    <property type="match status" value="1"/>
</dbReference>
<dbReference type="InterPro" id="IPR020827">
    <property type="entry name" value="Asparaginase/glutaminase_AS1"/>
</dbReference>
<evidence type="ECO:0000256" key="2">
    <source>
        <dbReference type="ARBA" id="ARBA00022801"/>
    </source>
</evidence>
<dbReference type="InterPro" id="IPR037152">
    <property type="entry name" value="L-asparaginase_N_sf"/>
</dbReference>
<comment type="similarity">
    <text evidence="1 7">Belongs to the asparaginase 1 family.</text>
</comment>
<evidence type="ECO:0000259" key="10">
    <source>
        <dbReference type="Pfam" id="PF17763"/>
    </source>
</evidence>
<keyword evidence="12" id="KW-1185">Reference proteome</keyword>
<evidence type="ECO:0000259" key="9">
    <source>
        <dbReference type="Pfam" id="PF00710"/>
    </source>
</evidence>
<dbReference type="PANTHER" id="PTHR11707">
    <property type="entry name" value="L-ASPARAGINASE"/>
    <property type="match status" value="1"/>
</dbReference>
<feature type="active site" evidence="5">
    <location>
        <position position="17"/>
    </location>
</feature>
<dbReference type="InterPro" id="IPR004550">
    <property type="entry name" value="AsnASE_II"/>
</dbReference>
<evidence type="ECO:0000256" key="5">
    <source>
        <dbReference type="PROSITE-ProRule" id="PRU10099"/>
    </source>
</evidence>
<gene>
    <name evidence="11" type="ORF">CR155_07235</name>
</gene>
<dbReference type="Gene3D" id="3.40.50.1170">
    <property type="entry name" value="L-asparaginase, N-terminal domain"/>
    <property type="match status" value="1"/>
</dbReference>
<dbReference type="PANTHER" id="PTHR11707:SF28">
    <property type="entry name" value="60 KDA LYSOPHOSPHOLIPASE"/>
    <property type="match status" value="1"/>
</dbReference>
<accession>A0A2N4UHP8</accession>
<evidence type="ECO:0000256" key="8">
    <source>
        <dbReference type="SAM" id="SignalP"/>
    </source>
</evidence>
<feature type="active site" description="O-isoaspartyl threonine intermediate" evidence="3">
    <location>
        <position position="17"/>
    </location>
</feature>
<dbReference type="GO" id="GO:0004067">
    <property type="term" value="F:asparaginase activity"/>
    <property type="evidence" value="ECO:0007669"/>
    <property type="project" value="UniProtKB-UniRule"/>
</dbReference>
<evidence type="ECO:0000313" key="11">
    <source>
        <dbReference type="EMBL" id="PLC54557.1"/>
    </source>
</evidence>
<dbReference type="PIRSF" id="PIRSF500176">
    <property type="entry name" value="L_ASNase"/>
    <property type="match status" value="1"/>
</dbReference>
<feature type="signal peptide" evidence="8">
    <location>
        <begin position="1"/>
        <end position="19"/>
    </location>
</feature>
<dbReference type="SMART" id="SM00870">
    <property type="entry name" value="Asparaginase"/>
    <property type="match status" value="1"/>
</dbReference>
<dbReference type="InterPro" id="IPR040919">
    <property type="entry name" value="Asparaginase_C"/>
</dbReference>
<sequence>MTMLPLPRVVLLGTGGTIAATAGSATTLNDYTVTQSIDTLLTAIPELNAVARLRCSQVFNVESHAITNKMLLKLAGRINKELSDPAVDGVVITHGTDTLEETAYFLNLTIKSHKPVVMVGAMRPSSALSADGPLNLFNAVLLAASKKAHGHGVLVLMNDQISAARYTSKTHSTQPDSFRSHDQGYLGQIHNGKIHIFQTPTTRHTTQSEFDVTGVKSLPSVDIIYDHQNAGLHLYEASIKAGVQGIVIAATGNGSISTSVKKGAHLALKGNVVCVRSTRVGSGVVSESKTDNKLRLVSGNSLNPQKARILLMLALHNTRDPQSIQSYFDRY</sequence>
<proteinExistence type="inferred from homology"/>
<evidence type="ECO:0000256" key="3">
    <source>
        <dbReference type="PIRSR" id="PIRSR001220-1"/>
    </source>
</evidence>
<dbReference type="EMBL" id="PDNV01000004">
    <property type="protein sequence ID" value="PLC54557.1"/>
    <property type="molecule type" value="Genomic_DNA"/>
</dbReference>
<protein>
    <submittedName>
        <fullName evidence="11">L-asparaginase</fullName>
    </submittedName>
</protein>
<dbReference type="Pfam" id="PF17763">
    <property type="entry name" value="Asparaginase_C"/>
    <property type="match status" value="1"/>
</dbReference>
<dbReference type="GO" id="GO:0006528">
    <property type="term" value="P:asparagine metabolic process"/>
    <property type="evidence" value="ECO:0007669"/>
    <property type="project" value="InterPro"/>
</dbReference>
<dbReference type="Gene3D" id="3.40.50.40">
    <property type="match status" value="1"/>
</dbReference>
<dbReference type="AlphaFoldDB" id="A0A2N4UHP8"/>
<dbReference type="NCBIfam" id="TIGR00520">
    <property type="entry name" value="asnASE_II"/>
    <property type="match status" value="1"/>
</dbReference>
<dbReference type="RefSeq" id="WP_102069326.1">
    <property type="nucleotide sequence ID" value="NZ_PDNV01000004.1"/>
</dbReference>
<evidence type="ECO:0000256" key="7">
    <source>
        <dbReference type="RuleBase" id="RU004456"/>
    </source>
</evidence>
<name>A0A2N4UHP8_9BURK</name>
<comment type="caution">
    <text evidence="11">The sequence shown here is derived from an EMBL/GenBank/DDBJ whole genome shotgun (WGS) entry which is preliminary data.</text>
</comment>
<dbReference type="SUPFAM" id="SSF53774">
    <property type="entry name" value="Glutaminase/Asparaginase"/>
    <property type="match status" value="1"/>
</dbReference>
<dbReference type="Proteomes" id="UP000234328">
    <property type="component" value="Unassembled WGS sequence"/>
</dbReference>
<feature type="chain" id="PRO_5014691303" evidence="8">
    <location>
        <begin position="20"/>
        <end position="331"/>
    </location>
</feature>
<reference evidence="11 12" key="1">
    <citation type="submission" date="2017-10" db="EMBL/GenBank/DDBJ databases">
        <title>Two draft genome sequences of Pusillimonas sp. strains isolated from a nitrate- and radionuclide-contaminated groundwater in Russia.</title>
        <authorList>
            <person name="Grouzdev D.S."/>
            <person name="Tourova T.P."/>
            <person name="Goeva M.A."/>
            <person name="Babich T.L."/>
            <person name="Sokolova D.S."/>
            <person name="Abdullin R."/>
            <person name="Poltaraus A.B."/>
            <person name="Toshchakov S.V."/>
            <person name="Nazina T.N."/>
        </authorList>
    </citation>
    <scope>NUCLEOTIDE SEQUENCE [LARGE SCALE GENOMIC DNA]</scope>
    <source>
        <strain evidence="11 12">JR1/69-2-13</strain>
    </source>
</reference>
<feature type="active site" evidence="6">
    <location>
        <position position="96"/>
    </location>
</feature>
<feature type="binding site" evidence="4">
    <location>
        <begin position="96"/>
        <end position="97"/>
    </location>
    <ligand>
        <name>substrate</name>
    </ligand>
</feature>
<evidence type="ECO:0000256" key="4">
    <source>
        <dbReference type="PIRSR" id="PIRSR001220-2"/>
    </source>
</evidence>
<organism evidence="11 12">
    <name type="scientific">Pollutimonas nitritireducens</name>
    <dbReference type="NCBI Taxonomy" id="2045209"/>
    <lineage>
        <taxon>Bacteria</taxon>
        <taxon>Pseudomonadati</taxon>
        <taxon>Pseudomonadota</taxon>
        <taxon>Betaproteobacteria</taxon>
        <taxon>Burkholderiales</taxon>
        <taxon>Alcaligenaceae</taxon>
        <taxon>Pollutimonas</taxon>
    </lineage>
</organism>
<dbReference type="InterPro" id="IPR027473">
    <property type="entry name" value="L-asparaginase_C"/>
</dbReference>
<feature type="domain" description="Asparaginase/glutaminase C-terminal" evidence="10">
    <location>
        <begin position="221"/>
        <end position="328"/>
    </location>
</feature>
<dbReference type="PROSITE" id="PS00917">
    <property type="entry name" value="ASN_GLN_ASE_2"/>
    <property type="match status" value="1"/>
</dbReference>
<dbReference type="InterPro" id="IPR027475">
    <property type="entry name" value="Asparaginase/glutaminase_AS2"/>
</dbReference>
<evidence type="ECO:0000256" key="6">
    <source>
        <dbReference type="PROSITE-ProRule" id="PRU10100"/>
    </source>
</evidence>
<dbReference type="OrthoDB" id="9788068at2"/>
<feature type="domain" description="L-asparaginase N-terminal" evidence="9">
    <location>
        <begin position="8"/>
        <end position="200"/>
    </location>
</feature>
<dbReference type="CDD" id="cd08964">
    <property type="entry name" value="L-asparaginase_II"/>
    <property type="match status" value="1"/>
</dbReference>
<feature type="binding site" evidence="4">
    <location>
        <position position="63"/>
    </location>
    <ligand>
        <name>substrate</name>
    </ligand>
</feature>